<protein>
    <submittedName>
        <fullName evidence="1">MurNAc-LAA</fullName>
    </submittedName>
</protein>
<evidence type="ECO:0000313" key="1">
    <source>
        <dbReference type="EMBL" id="DAF99994.1"/>
    </source>
</evidence>
<dbReference type="EMBL" id="BK016176">
    <property type="protein sequence ID" value="DAF99994.1"/>
    <property type="molecule type" value="Genomic_DNA"/>
</dbReference>
<accession>A0A8S5V044</accession>
<proteinExistence type="predicted"/>
<dbReference type="SUPFAM" id="SSF53187">
    <property type="entry name" value="Zn-dependent exopeptidases"/>
    <property type="match status" value="1"/>
</dbReference>
<dbReference type="Gene3D" id="3.40.630.40">
    <property type="entry name" value="Zn-dependent exopeptidases"/>
    <property type="match status" value="1"/>
</dbReference>
<sequence>MAAPKVYLSPAMHRANPCVYPREDGQQCYEALENNEYIDILEPILHRCGIATKRGYRRTPMNSDNGNDIMKRNVAESDAWGADVHYVSHTNASANGKAQGCHPMYYTYSKNGKKLGEIMVKYRKQIYPGTVKLIPRSDLYELRMPKAVSFYEEHAFHDNLSDITWFHTHMKEIAESAAKGLCEWFGIPYVEEDERGTCWWETFANTPQPGAASAMSTRYAAYRAGDFLINLSLGYVYEVTNVTVSGNTSGIQYEYKGTLNWLEGAGGADKPAESANPTPGELLVKIMNSSDGVGGTWELVK</sequence>
<organism evidence="1">
    <name type="scientific">Siphoviridae sp. ctBeL15</name>
    <dbReference type="NCBI Taxonomy" id="2825374"/>
    <lineage>
        <taxon>Viruses</taxon>
        <taxon>Duplodnaviria</taxon>
        <taxon>Heunggongvirae</taxon>
        <taxon>Uroviricota</taxon>
        <taxon>Caudoviricetes</taxon>
    </lineage>
</organism>
<reference evidence="1" key="1">
    <citation type="journal article" date="2021" name="Proc. Natl. Acad. Sci. U.S.A.">
        <title>A Catalog of Tens of Thousands of Viruses from Human Metagenomes Reveals Hidden Associations with Chronic Diseases.</title>
        <authorList>
            <person name="Tisza M.J."/>
            <person name="Buck C.B."/>
        </authorList>
    </citation>
    <scope>NUCLEOTIDE SEQUENCE</scope>
    <source>
        <strain evidence="1">CtBeL15</strain>
    </source>
</reference>
<name>A0A8S5V044_9CAUD</name>